<dbReference type="SUPFAM" id="SSF100879">
    <property type="entry name" value="Lesion bypass DNA polymerase (Y-family), little finger domain"/>
    <property type="match status" value="1"/>
</dbReference>
<evidence type="ECO:0000256" key="6">
    <source>
        <dbReference type="ARBA" id="ARBA00022695"/>
    </source>
</evidence>
<evidence type="ECO:0000256" key="12">
    <source>
        <dbReference type="ARBA" id="ARBA00023125"/>
    </source>
</evidence>
<dbReference type="NCBIfam" id="NF002492">
    <property type="entry name" value="PRK01810.1"/>
    <property type="match status" value="1"/>
</dbReference>
<dbReference type="GO" id="GO:0042276">
    <property type="term" value="P:error-prone translesion synthesis"/>
    <property type="evidence" value="ECO:0007669"/>
    <property type="project" value="TreeGrafter"/>
</dbReference>
<dbReference type="NCBIfam" id="NF002677">
    <property type="entry name" value="PRK02406.1"/>
    <property type="match status" value="1"/>
</dbReference>
<dbReference type="Gene3D" id="3.30.1490.100">
    <property type="entry name" value="DNA polymerase, Y-family, little finger domain"/>
    <property type="match status" value="1"/>
</dbReference>
<dbReference type="AlphaFoldDB" id="A0A1X9M7N7"/>
<evidence type="ECO:0000256" key="1">
    <source>
        <dbReference type="ARBA" id="ARBA00004496"/>
    </source>
</evidence>
<keyword evidence="10 15" id="KW-0460">Magnesium</keyword>
<dbReference type="PANTHER" id="PTHR11076">
    <property type="entry name" value="DNA REPAIR POLYMERASE UMUC / TRANSFERASE FAMILY MEMBER"/>
    <property type="match status" value="1"/>
</dbReference>
<gene>
    <name evidence="17" type="primary">dinB_1</name>
    <name evidence="15" type="synonym">dinB</name>
    <name evidence="17" type="ORF">BkAM31D_05925</name>
</gene>
<dbReference type="Gene3D" id="3.30.70.270">
    <property type="match status" value="1"/>
</dbReference>
<dbReference type="GO" id="GO:0006261">
    <property type="term" value="P:DNA-templated DNA replication"/>
    <property type="evidence" value="ECO:0007669"/>
    <property type="project" value="UniProtKB-UniRule"/>
</dbReference>
<dbReference type="STRING" id="199441.BkAM31D_05925"/>
<dbReference type="RefSeq" id="WP_066153858.1">
    <property type="nucleotide sequence ID" value="NZ_CP020814.1"/>
</dbReference>
<dbReference type="GO" id="GO:0005829">
    <property type="term" value="C:cytosol"/>
    <property type="evidence" value="ECO:0007669"/>
    <property type="project" value="TreeGrafter"/>
</dbReference>
<feature type="binding site" evidence="15">
    <location>
        <position position="107"/>
    </location>
    <ligand>
        <name>Mg(2+)</name>
        <dbReference type="ChEBI" id="CHEBI:18420"/>
    </ligand>
</feature>
<dbReference type="InterPro" id="IPR017961">
    <property type="entry name" value="DNA_pol_Y-fam_little_finger"/>
</dbReference>
<evidence type="ECO:0000256" key="8">
    <source>
        <dbReference type="ARBA" id="ARBA00022723"/>
    </source>
</evidence>
<dbReference type="Proteomes" id="UP000193006">
    <property type="component" value="Chromosome"/>
</dbReference>
<keyword evidence="4 15" id="KW-0963">Cytoplasm</keyword>
<keyword evidence="7 15" id="KW-0235">DNA replication</keyword>
<evidence type="ECO:0000256" key="7">
    <source>
        <dbReference type="ARBA" id="ARBA00022705"/>
    </source>
</evidence>
<evidence type="ECO:0000256" key="2">
    <source>
        <dbReference type="ARBA" id="ARBA00010945"/>
    </source>
</evidence>
<evidence type="ECO:0000313" key="18">
    <source>
        <dbReference type="Proteomes" id="UP000193006"/>
    </source>
</evidence>
<dbReference type="Gene3D" id="1.10.150.20">
    <property type="entry name" value="5' to 3' exonuclease, C-terminal subdomain"/>
    <property type="match status" value="1"/>
</dbReference>
<evidence type="ECO:0000256" key="5">
    <source>
        <dbReference type="ARBA" id="ARBA00022679"/>
    </source>
</evidence>
<dbReference type="InterPro" id="IPR050116">
    <property type="entry name" value="DNA_polymerase-Y"/>
</dbReference>
<dbReference type="PANTHER" id="PTHR11076:SF33">
    <property type="entry name" value="DNA POLYMERASE KAPPA"/>
    <property type="match status" value="1"/>
</dbReference>
<feature type="domain" description="UmuC" evidence="16">
    <location>
        <begin position="7"/>
        <end position="188"/>
    </location>
</feature>
<dbReference type="InterPro" id="IPR043502">
    <property type="entry name" value="DNA/RNA_pol_sf"/>
</dbReference>
<dbReference type="Pfam" id="PF11798">
    <property type="entry name" value="IMS_HHH"/>
    <property type="match status" value="1"/>
</dbReference>
<dbReference type="Pfam" id="PF00817">
    <property type="entry name" value="IMS"/>
    <property type="match status" value="1"/>
</dbReference>
<dbReference type="InterPro" id="IPR024728">
    <property type="entry name" value="PolY_HhH_motif"/>
</dbReference>
<reference evidence="17 18" key="1">
    <citation type="submission" date="2017-04" db="EMBL/GenBank/DDBJ databases">
        <title>Bacillus krulwichiae AM31D Genome sequencing and assembly.</title>
        <authorList>
            <person name="Krulwich T.A."/>
            <person name="Anastor L."/>
            <person name="Ehrlich R."/>
            <person name="Ehrlich G.D."/>
            <person name="Janto B."/>
        </authorList>
    </citation>
    <scope>NUCLEOTIDE SEQUENCE [LARGE SCALE GENOMIC DNA]</scope>
    <source>
        <strain evidence="17 18">AM31D</strain>
    </source>
</reference>
<dbReference type="GO" id="GO:0006281">
    <property type="term" value="P:DNA repair"/>
    <property type="evidence" value="ECO:0007669"/>
    <property type="project" value="UniProtKB-UniRule"/>
</dbReference>
<dbReference type="InterPro" id="IPR001126">
    <property type="entry name" value="UmuC"/>
</dbReference>
<dbReference type="InterPro" id="IPR036775">
    <property type="entry name" value="DNA_pol_Y-fam_lit_finger_sf"/>
</dbReference>
<evidence type="ECO:0000256" key="15">
    <source>
        <dbReference type="HAMAP-Rule" id="MF_01113"/>
    </source>
</evidence>
<feature type="site" description="Substrate discrimination" evidence="15">
    <location>
        <position position="16"/>
    </location>
</feature>
<dbReference type="PROSITE" id="PS50173">
    <property type="entry name" value="UMUC"/>
    <property type="match status" value="1"/>
</dbReference>
<dbReference type="InterPro" id="IPR043128">
    <property type="entry name" value="Rev_trsase/Diguanyl_cyclase"/>
</dbReference>
<comment type="function">
    <text evidence="15">Poorly processive, error-prone DNA polymerase involved in untargeted mutagenesis. Copies undamaged DNA at stalled replication forks, which arise in vivo from mismatched or misaligned primer ends. These misaligned primers can be extended by PolIV. Exhibits no 3'-5' exonuclease (proofreading) activity. May be involved in translesional synthesis, in conjunction with the beta clamp from PolIII.</text>
</comment>
<proteinExistence type="inferred from homology"/>
<dbReference type="InterPro" id="IPR022880">
    <property type="entry name" value="DNApol_IV"/>
</dbReference>
<keyword evidence="8 15" id="KW-0479">Metal-binding</keyword>
<evidence type="ECO:0000256" key="9">
    <source>
        <dbReference type="ARBA" id="ARBA00022763"/>
    </source>
</evidence>
<keyword evidence="6 15" id="KW-0548">Nucleotidyltransferase</keyword>
<dbReference type="EC" id="2.7.7.7" evidence="15"/>
<dbReference type="SUPFAM" id="SSF56672">
    <property type="entry name" value="DNA/RNA polymerases"/>
    <property type="match status" value="1"/>
</dbReference>
<keyword evidence="13 15" id="KW-0234">DNA repair</keyword>
<comment type="subunit">
    <text evidence="15">Monomer.</text>
</comment>
<comment type="catalytic activity">
    <reaction evidence="14 15">
        <text>DNA(n) + a 2'-deoxyribonucleoside 5'-triphosphate = DNA(n+1) + diphosphate</text>
        <dbReference type="Rhea" id="RHEA:22508"/>
        <dbReference type="Rhea" id="RHEA-COMP:17339"/>
        <dbReference type="Rhea" id="RHEA-COMP:17340"/>
        <dbReference type="ChEBI" id="CHEBI:33019"/>
        <dbReference type="ChEBI" id="CHEBI:61560"/>
        <dbReference type="ChEBI" id="CHEBI:173112"/>
        <dbReference type="EC" id="2.7.7.7"/>
    </reaction>
</comment>
<accession>A0A1X9M7N7</accession>
<keyword evidence="5 15" id="KW-0808">Transferase</keyword>
<feature type="binding site" evidence="15">
    <location>
        <position position="11"/>
    </location>
    <ligand>
        <name>Mg(2+)</name>
        <dbReference type="ChEBI" id="CHEBI:18420"/>
    </ligand>
</feature>
<keyword evidence="12 15" id="KW-0238">DNA-binding</keyword>
<dbReference type="GO" id="GO:0003684">
    <property type="term" value="F:damaged DNA binding"/>
    <property type="evidence" value="ECO:0007669"/>
    <property type="project" value="InterPro"/>
</dbReference>
<dbReference type="HAMAP" id="MF_01113">
    <property type="entry name" value="DNApol_IV"/>
    <property type="match status" value="1"/>
</dbReference>
<dbReference type="KEGG" id="bkw:BkAM31D_05925"/>
<keyword evidence="11 15" id="KW-0239">DNA-directed DNA polymerase</keyword>
<feature type="active site" evidence="15">
    <location>
        <position position="108"/>
    </location>
</feature>
<keyword evidence="18" id="KW-1185">Reference proteome</keyword>
<dbReference type="Gene3D" id="3.40.1170.60">
    <property type="match status" value="1"/>
</dbReference>
<dbReference type="CDD" id="cd03586">
    <property type="entry name" value="PolY_Pol_IV_kappa"/>
    <property type="match status" value="1"/>
</dbReference>
<evidence type="ECO:0000256" key="14">
    <source>
        <dbReference type="ARBA" id="ARBA00049244"/>
    </source>
</evidence>
<evidence type="ECO:0000256" key="10">
    <source>
        <dbReference type="ARBA" id="ARBA00022842"/>
    </source>
</evidence>
<keyword evidence="3 15" id="KW-0515">Mutator protein</keyword>
<evidence type="ECO:0000259" key="16">
    <source>
        <dbReference type="PROSITE" id="PS50173"/>
    </source>
</evidence>
<dbReference type="EMBL" id="CP020814">
    <property type="protein sequence ID" value="ARK29426.1"/>
    <property type="molecule type" value="Genomic_DNA"/>
</dbReference>
<protein>
    <recommendedName>
        <fullName evidence="15">DNA polymerase IV</fullName>
        <shortName evidence="15">Pol IV</shortName>
        <ecNumber evidence="15">2.7.7.7</ecNumber>
    </recommendedName>
</protein>
<evidence type="ECO:0000256" key="11">
    <source>
        <dbReference type="ARBA" id="ARBA00022932"/>
    </source>
</evidence>
<sequence>MNKARVIFHLDMNSFYASVEVAHNPSLKGKPVAIAGNPEERRGIIVTSSYEARAKGVKTTMPIWQAKKLCPNLIVLSPNGERYKAASKALFEILFSYTPFVQQVSIDEGYLDLTSYLKEIHPVKLAQLMQERIQMELNLPCSIGIAPNKFLAKMASDMKKPNGITVLRKRDIEKMLWPMPIEKMHGIGRRTVDKWKKYGVNTIGDLAKADRLSLIKKFGEHALQLKERANGLDDRTVNPHAYGEFKSIGNSTTLRTDTKNVVFLQSTLENLAMRVHERLRSKEVFARGIQITIRYFDWKMVTKSNKLLNPIQTKEEIMKEAFNLFRQIWNKEAVRLLGVSTYDLIEKKYAYKQLDLFTYKEEIRREELNETLQQLRNKFGDDIVKKGWKKQEGDEH</sequence>
<evidence type="ECO:0000256" key="3">
    <source>
        <dbReference type="ARBA" id="ARBA00022457"/>
    </source>
</evidence>
<evidence type="ECO:0000256" key="13">
    <source>
        <dbReference type="ARBA" id="ARBA00023204"/>
    </source>
</evidence>
<keyword evidence="9 15" id="KW-0227">DNA damage</keyword>
<dbReference type="GO" id="GO:0000287">
    <property type="term" value="F:magnesium ion binding"/>
    <property type="evidence" value="ECO:0007669"/>
    <property type="project" value="UniProtKB-UniRule"/>
</dbReference>
<comment type="subcellular location">
    <subcellularLocation>
        <location evidence="1 15">Cytoplasm</location>
    </subcellularLocation>
</comment>
<comment type="cofactor">
    <cofactor evidence="15">
        <name>Mg(2+)</name>
        <dbReference type="ChEBI" id="CHEBI:18420"/>
    </cofactor>
    <text evidence="15">Binds 2 magnesium ions per subunit.</text>
</comment>
<dbReference type="GO" id="GO:0003887">
    <property type="term" value="F:DNA-directed DNA polymerase activity"/>
    <property type="evidence" value="ECO:0007669"/>
    <property type="project" value="UniProtKB-UniRule"/>
</dbReference>
<dbReference type="FunFam" id="3.40.1170.60:FF:000001">
    <property type="entry name" value="DNA polymerase IV"/>
    <property type="match status" value="1"/>
</dbReference>
<name>A0A1X9M7N7_9BACI</name>
<organism evidence="17 18">
    <name type="scientific">Halalkalibacter krulwichiae</name>
    <dbReference type="NCBI Taxonomy" id="199441"/>
    <lineage>
        <taxon>Bacteria</taxon>
        <taxon>Bacillati</taxon>
        <taxon>Bacillota</taxon>
        <taxon>Bacilli</taxon>
        <taxon>Bacillales</taxon>
        <taxon>Bacillaceae</taxon>
        <taxon>Halalkalibacter</taxon>
    </lineage>
</organism>
<evidence type="ECO:0000313" key="17">
    <source>
        <dbReference type="EMBL" id="ARK29426.1"/>
    </source>
</evidence>
<dbReference type="Pfam" id="PF11799">
    <property type="entry name" value="IMS_C"/>
    <property type="match status" value="1"/>
</dbReference>
<dbReference type="GO" id="GO:0009432">
    <property type="term" value="P:SOS response"/>
    <property type="evidence" value="ECO:0007669"/>
    <property type="project" value="TreeGrafter"/>
</dbReference>
<evidence type="ECO:0000256" key="4">
    <source>
        <dbReference type="ARBA" id="ARBA00022490"/>
    </source>
</evidence>
<comment type="similarity">
    <text evidence="2 15">Belongs to the DNA polymerase type-Y family.</text>
</comment>